<evidence type="ECO:0000313" key="1">
    <source>
        <dbReference type="EMBL" id="RPA75642.1"/>
    </source>
</evidence>
<accession>A0A3N4HP75</accession>
<dbReference type="AlphaFoldDB" id="A0A3N4HP75"/>
<reference evidence="1 2" key="1">
    <citation type="journal article" date="2018" name="Nat. Ecol. Evol.">
        <title>Pezizomycetes genomes reveal the molecular basis of ectomycorrhizal truffle lifestyle.</title>
        <authorList>
            <person name="Murat C."/>
            <person name="Payen T."/>
            <person name="Noel B."/>
            <person name="Kuo A."/>
            <person name="Morin E."/>
            <person name="Chen J."/>
            <person name="Kohler A."/>
            <person name="Krizsan K."/>
            <person name="Balestrini R."/>
            <person name="Da Silva C."/>
            <person name="Montanini B."/>
            <person name="Hainaut M."/>
            <person name="Levati E."/>
            <person name="Barry K.W."/>
            <person name="Belfiori B."/>
            <person name="Cichocki N."/>
            <person name="Clum A."/>
            <person name="Dockter R.B."/>
            <person name="Fauchery L."/>
            <person name="Guy J."/>
            <person name="Iotti M."/>
            <person name="Le Tacon F."/>
            <person name="Lindquist E.A."/>
            <person name="Lipzen A."/>
            <person name="Malagnac F."/>
            <person name="Mello A."/>
            <person name="Molinier V."/>
            <person name="Miyauchi S."/>
            <person name="Poulain J."/>
            <person name="Riccioni C."/>
            <person name="Rubini A."/>
            <person name="Sitrit Y."/>
            <person name="Splivallo R."/>
            <person name="Traeger S."/>
            <person name="Wang M."/>
            <person name="Zifcakova L."/>
            <person name="Wipf D."/>
            <person name="Zambonelli A."/>
            <person name="Paolocci F."/>
            <person name="Nowrousian M."/>
            <person name="Ottonello S."/>
            <person name="Baldrian P."/>
            <person name="Spatafora J.W."/>
            <person name="Henrissat B."/>
            <person name="Nagy L.G."/>
            <person name="Aury J.M."/>
            <person name="Wincker P."/>
            <person name="Grigoriev I.V."/>
            <person name="Bonfante P."/>
            <person name="Martin F.M."/>
        </authorList>
    </citation>
    <scope>NUCLEOTIDE SEQUENCE [LARGE SCALE GENOMIC DNA]</scope>
    <source>
        <strain evidence="1 2">RN42</strain>
    </source>
</reference>
<gene>
    <name evidence="1" type="ORF">BJ508DRAFT_331948</name>
</gene>
<sequence length="195" mass="22192">MRALELALYDSRFYISSEALEPVRNKSAKGSSASLLDGVPLQIRSWSELGSYDTLKSESFEEPHRDDFDQDELDGLIAAINELIAAEDQLSPVMRSFSEEYEAICRLRDEASTLISPWVVLRNLVTGDYKWNTRLVEEAAVVRMWQETSVGSTGRRSLANDPLVGRLRAATRRVEDMWVILSSRDQFDQEKDKDI</sequence>
<proteinExistence type="predicted"/>
<evidence type="ECO:0000313" key="2">
    <source>
        <dbReference type="Proteomes" id="UP000275078"/>
    </source>
</evidence>
<dbReference type="Proteomes" id="UP000275078">
    <property type="component" value="Unassembled WGS sequence"/>
</dbReference>
<keyword evidence="2" id="KW-1185">Reference proteome</keyword>
<organism evidence="1 2">
    <name type="scientific">Ascobolus immersus RN42</name>
    <dbReference type="NCBI Taxonomy" id="1160509"/>
    <lineage>
        <taxon>Eukaryota</taxon>
        <taxon>Fungi</taxon>
        <taxon>Dikarya</taxon>
        <taxon>Ascomycota</taxon>
        <taxon>Pezizomycotina</taxon>
        <taxon>Pezizomycetes</taxon>
        <taxon>Pezizales</taxon>
        <taxon>Ascobolaceae</taxon>
        <taxon>Ascobolus</taxon>
    </lineage>
</organism>
<dbReference type="EMBL" id="ML119760">
    <property type="protein sequence ID" value="RPA75642.1"/>
    <property type="molecule type" value="Genomic_DNA"/>
</dbReference>
<name>A0A3N4HP75_ASCIM</name>
<protein>
    <submittedName>
        <fullName evidence="1">Uncharacterized protein</fullName>
    </submittedName>
</protein>